<organism evidence="4 5">
    <name type="scientific">Acidovorax temperans</name>
    <dbReference type="NCBI Taxonomy" id="80878"/>
    <lineage>
        <taxon>Bacteria</taxon>
        <taxon>Pseudomonadati</taxon>
        <taxon>Pseudomonadota</taxon>
        <taxon>Betaproteobacteria</taxon>
        <taxon>Burkholderiales</taxon>
        <taxon>Comamonadaceae</taxon>
        <taxon>Acidovorax</taxon>
    </lineage>
</organism>
<accession>A0A0D7KDI3</accession>
<dbReference type="AlphaFoldDB" id="A0A0D7KDI3"/>
<comment type="caution">
    <text evidence="4">The sequence shown here is derived from an EMBL/GenBank/DDBJ whole genome shotgun (WGS) entry which is preliminary data.</text>
</comment>
<dbReference type="STRING" id="80878.RP29_02015"/>
<evidence type="ECO:0000256" key="1">
    <source>
        <dbReference type="SAM" id="Coils"/>
    </source>
</evidence>
<keyword evidence="1" id="KW-0175">Coiled coil</keyword>
<feature type="signal peptide" evidence="2">
    <location>
        <begin position="1"/>
        <end position="23"/>
    </location>
</feature>
<proteinExistence type="predicted"/>
<protein>
    <recommendedName>
        <fullName evidence="3">DUF4124 domain-containing protein</fullName>
    </recommendedName>
</protein>
<dbReference type="Pfam" id="PF13511">
    <property type="entry name" value="DUF4124"/>
    <property type="match status" value="1"/>
</dbReference>
<feature type="domain" description="DUF4124" evidence="3">
    <location>
        <begin position="21"/>
        <end position="79"/>
    </location>
</feature>
<gene>
    <name evidence="4" type="ORF">RP29_02015</name>
</gene>
<dbReference type="EMBL" id="JXYQ01000005">
    <property type="protein sequence ID" value="KJA12124.1"/>
    <property type="molecule type" value="Genomic_DNA"/>
</dbReference>
<dbReference type="InterPro" id="IPR025392">
    <property type="entry name" value="DUF4124"/>
</dbReference>
<name>A0A0D7KDI3_9BURK</name>
<keyword evidence="5" id="KW-1185">Reference proteome</keyword>
<evidence type="ECO:0000313" key="4">
    <source>
        <dbReference type="EMBL" id="KJA12124.1"/>
    </source>
</evidence>
<dbReference type="Proteomes" id="UP000032566">
    <property type="component" value="Unassembled WGS sequence"/>
</dbReference>
<evidence type="ECO:0000256" key="2">
    <source>
        <dbReference type="SAM" id="SignalP"/>
    </source>
</evidence>
<keyword evidence="2" id="KW-0732">Signal</keyword>
<dbReference type="PATRIC" id="fig|80878.5.peg.2694"/>
<evidence type="ECO:0000313" key="5">
    <source>
        <dbReference type="Proteomes" id="UP000032566"/>
    </source>
</evidence>
<feature type="chain" id="PRO_5002320951" description="DUF4124 domain-containing protein" evidence="2">
    <location>
        <begin position="24"/>
        <end position="232"/>
    </location>
</feature>
<dbReference type="RefSeq" id="WP_084601007.1">
    <property type="nucleotide sequence ID" value="NZ_JXYQ01000005.1"/>
</dbReference>
<sequence length="232" mass="26080">MKQWAASAGGVALWAGLTAFAFAQAPAAGQGIYTCVDKHGRRITADRPIQECLDREQRELSPSGITRRQIGPSLSDTERAALEAQQRKEAEERVRAIEEKRRERALVARYPDKVTHDIERNAALLIVDEVTATAEKRIVELREQRKKLDVEMEFYKKDPNKAPMSLRRQIGENEDGVAELQRFIAGQEQEKRKVHQKFDTELAKLKVLWEIHKPVSLPAASGTQSGAASTAR</sequence>
<evidence type="ECO:0000259" key="3">
    <source>
        <dbReference type="Pfam" id="PF13511"/>
    </source>
</evidence>
<feature type="coiled-coil region" evidence="1">
    <location>
        <begin position="131"/>
        <end position="158"/>
    </location>
</feature>
<reference evidence="4 5" key="1">
    <citation type="submission" date="2014-12" db="EMBL/GenBank/DDBJ databases">
        <title>Isolation of bacteria from lake water.</title>
        <authorList>
            <person name="Sheng K.-Y."/>
            <person name="Chin P.-S."/>
            <person name="Chan K.-G."/>
            <person name="Tan G.S."/>
        </authorList>
    </citation>
    <scope>NUCLEOTIDE SEQUENCE [LARGE SCALE GENOMIC DNA]</scope>
    <source>
        <strain evidence="4 5">KY4</strain>
    </source>
</reference>